<evidence type="ECO:0000256" key="5">
    <source>
        <dbReference type="ARBA" id="ARBA00023163"/>
    </source>
</evidence>
<dbReference type="CDD" id="cd17574">
    <property type="entry name" value="REC_OmpR"/>
    <property type="match status" value="1"/>
</dbReference>
<dbReference type="PROSITE" id="PS50110">
    <property type="entry name" value="RESPONSE_REGULATORY"/>
    <property type="match status" value="1"/>
</dbReference>
<evidence type="ECO:0000313" key="9">
    <source>
        <dbReference type="Proteomes" id="UP001206983"/>
    </source>
</evidence>
<evidence type="ECO:0000256" key="1">
    <source>
        <dbReference type="ARBA" id="ARBA00022553"/>
    </source>
</evidence>
<keyword evidence="5" id="KW-0804">Transcription</keyword>
<proteinExistence type="predicted"/>
<reference evidence="8 9" key="1">
    <citation type="journal article" date="2011" name="Appl. Environ. Microbiol.">
        <title>Methanogenic archaea isolated from Taiwan's Chelungpu fault.</title>
        <authorList>
            <person name="Wu S.Y."/>
            <person name="Lai M.C."/>
        </authorList>
    </citation>
    <scope>NUCLEOTIDE SEQUENCE [LARGE SCALE GENOMIC DNA]</scope>
    <source>
        <strain evidence="8 9">St545Mb</strain>
    </source>
</reference>
<dbReference type="EMBL" id="JTEO01000004">
    <property type="protein sequence ID" value="MCQ6962747.1"/>
    <property type="molecule type" value="Genomic_DNA"/>
</dbReference>
<accession>A0AAE3H9U2</accession>
<dbReference type="PANTHER" id="PTHR44591:SF3">
    <property type="entry name" value="RESPONSE REGULATORY DOMAIN-CONTAINING PROTEIN"/>
    <property type="match status" value="1"/>
</dbReference>
<dbReference type="InterPro" id="IPR050595">
    <property type="entry name" value="Bact_response_regulator"/>
</dbReference>
<keyword evidence="1 6" id="KW-0597">Phosphoprotein</keyword>
<keyword evidence="2" id="KW-0902">Two-component regulatory system</keyword>
<dbReference type="InterPro" id="IPR011006">
    <property type="entry name" value="CheY-like_superfamily"/>
</dbReference>
<dbReference type="GO" id="GO:0003677">
    <property type="term" value="F:DNA binding"/>
    <property type="evidence" value="ECO:0007669"/>
    <property type="project" value="UniProtKB-KW"/>
</dbReference>
<keyword evidence="3" id="KW-0805">Transcription regulation</keyword>
<dbReference type="Proteomes" id="UP001206983">
    <property type="component" value="Unassembled WGS sequence"/>
</dbReference>
<evidence type="ECO:0000256" key="6">
    <source>
        <dbReference type="PROSITE-ProRule" id="PRU00169"/>
    </source>
</evidence>
<dbReference type="InterPro" id="IPR001789">
    <property type="entry name" value="Sig_transdc_resp-reg_receiver"/>
</dbReference>
<feature type="modified residue" description="4-aspartylphosphate" evidence="6">
    <location>
        <position position="278"/>
    </location>
</feature>
<evidence type="ECO:0000313" key="8">
    <source>
        <dbReference type="EMBL" id="MCQ6962747.1"/>
    </source>
</evidence>
<name>A0AAE3H9U2_9EURY</name>
<keyword evidence="4" id="KW-0238">DNA-binding</keyword>
<dbReference type="SMART" id="SM00448">
    <property type="entry name" value="REC"/>
    <property type="match status" value="1"/>
</dbReference>
<evidence type="ECO:0000256" key="4">
    <source>
        <dbReference type="ARBA" id="ARBA00023125"/>
    </source>
</evidence>
<dbReference type="FunFam" id="3.40.50.2300:FF:000001">
    <property type="entry name" value="DNA-binding response regulator PhoB"/>
    <property type="match status" value="1"/>
</dbReference>
<evidence type="ECO:0000259" key="7">
    <source>
        <dbReference type="PROSITE" id="PS50110"/>
    </source>
</evidence>
<evidence type="ECO:0000256" key="3">
    <source>
        <dbReference type="ARBA" id="ARBA00023015"/>
    </source>
</evidence>
<keyword evidence="9" id="KW-1185">Reference proteome</keyword>
<dbReference type="PANTHER" id="PTHR44591">
    <property type="entry name" value="STRESS RESPONSE REGULATOR PROTEIN 1"/>
    <property type="match status" value="1"/>
</dbReference>
<sequence>MIMDDQTKEILATLRDELSDKSSLFFAQVDSSVERLVYLHIYDVLRNDPARNVVWLCLNYPRDKVLGKFKDFGFDIIGLQDRLFFIDVEVPGKPPQQGTFYCSSVADYTKMASHISNLFERDARTLLVMDNMNVLATDTMQVVETFMQFVEKKVRENEGAIASMLLKDILSQENEMLVKSFFDVILDVTSIGEVHTQIGLKDFDFRYMVEDGSIRLEYARRKVKRDRLKILIVDDEPDIPELLKLSLISEPYDFLVAYNGQEAIDITLKEHPDLILLDIMMPDMDGYEVVEQLKNSKTANDIPVIMISAKTAIEDKVKGMELGIDDYISKPFDKREVKARIKMVMRRLGWALEE</sequence>
<dbReference type="SUPFAM" id="SSF52172">
    <property type="entry name" value="CheY-like"/>
    <property type="match status" value="1"/>
</dbReference>
<organism evidence="8 9">
    <name type="scientific">Methanolobus chelungpuianus</name>
    <dbReference type="NCBI Taxonomy" id="502115"/>
    <lineage>
        <taxon>Archaea</taxon>
        <taxon>Methanobacteriati</taxon>
        <taxon>Methanobacteriota</taxon>
        <taxon>Stenosarchaea group</taxon>
        <taxon>Methanomicrobia</taxon>
        <taxon>Methanosarcinales</taxon>
        <taxon>Methanosarcinaceae</taxon>
        <taxon>Methanolobus</taxon>
    </lineage>
</organism>
<comment type="caution">
    <text evidence="8">The sequence shown here is derived from an EMBL/GenBank/DDBJ whole genome shotgun (WGS) entry which is preliminary data.</text>
</comment>
<feature type="domain" description="Response regulatory" evidence="7">
    <location>
        <begin position="229"/>
        <end position="345"/>
    </location>
</feature>
<dbReference type="Gene3D" id="3.40.50.2300">
    <property type="match status" value="1"/>
</dbReference>
<dbReference type="AlphaFoldDB" id="A0AAE3H9U2"/>
<protein>
    <submittedName>
        <fullName evidence="8">Response regulator receiver protein</fullName>
    </submittedName>
</protein>
<dbReference type="GO" id="GO:0000160">
    <property type="term" value="P:phosphorelay signal transduction system"/>
    <property type="evidence" value="ECO:0007669"/>
    <property type="project" value="UniProtKB-KW"/>
</dbReference>
<gene>
    <name evidence="8" type="ORF">PV02_06485</name>
</gene>
<evidence type="ECO:0000256" key="2">
    <source>
        <dbReference type="ARBA" id="ARBA00023012"/>
    </source>
</evidence>
<dbReference type="Pfam" id="PF00072">
    <property type="entry name" value="Response_reg"/>
    <property type="match status" value="1"/>
</dbReference>